<evidence type="ECO:0000313" key="5">
    <source>
        <dbReference type="EMBL" id="KAK7063746.1"/>
    </source>
</evidence>
<evidence type="ECO:0000256" key="3">
    <source>
        <dbReference type="ARBA" id="ARBA00047960"/>
    </source>
</evidence>
<dbReference type="SUPFAM" id="SSF47616">
    <property type="entry name" value="GST C-terminal domain-like"/>
    <property type="match status" value="1"/>
</dbReference>
<evidence type="ECO:0000256" key="2">
    <source>
        <dbReference type="ARBA" id="ARBA00022679"/>
    </source>
</evidence>
<dbReference type="PROSITE" id="PS50405">
    <property type="entry name" value="GST_CTER"/>
    <property type="match status" value="1"/>
</dbReference>
<dbReference type="PANTHER" id="PTHR43900">
    <property type="entry name" value="GLUTATHIONE S-TRANSFERASE RHO"/>
    <property type="match status" value="1"/>
</dbReference>
<accession>A0AAW0EE06</accession>
<dbReference type="Gene3D" id="1.20.1050.10">
    <property type="match status" value="1"/>
</dbReference>
<reference evidence="5 6" key="1">
    <citation type="journal article" date="2024" name="J Genomics">
        <title>Draft genome sequencing and assembly of Favolaschia claudopus CIRM-BRFM 2984 isolated from oak limbs.</title>
        <authorList>
            <person name="Navarro D."/>
            <person name="Drula E."/>
            <person name="Chaduli D."/>
            <person name="Cazenave R."/>
            <person name="Ahrendt S."/>
            <person name="Wang J."/>
            <person name="Lipzen A."/>
            <person name="Daum C."/>
            <person name="Barry K."/>
            <person name="Grigoriev I.V."/>
            <person name="Favel A."/>
            <person name="Rosso M.N."/>
            <person name="Martin F."/>
        </authorList>
    </citation>
    <scope>NUCLEOTIDE SEQUENCE [LARGE SCALE GENOMIC DNA]</scope>
    <source>
        <strain evidence="5 6">CIRM-BRFM 2984</strain>
    </source>
</reference>
<feature type="domain" description="GST C-terminal" evidence="4">
    <location>
        <begin position="20"/>
        <end position="157"/>
    </location>
</feature>
<dbReference type="GO" id="GO:0005737">
    <property type="term" value="C:cytoplasm"/>
    <property type="evidence" value="ECO:0007669"/>
    <property type="project" value="TreeGrafter"/>
</dbReference>
<evidence type="ECO:0000259" key="4">
    <source>
        <dbReference type="PROSITE" id="PS50405"/>
    </source>
</evidence>
<organism evidence="5 6">
    <name type="scientific">Favolaschia claudopus</name>
    <dbReference type="NCBI Taxonomy" id="2862362"/>
    <lineage>
        <taxon>Eukaryota</taxon>
        <taxon>Fungi</taxon>
        <taxon>Dikarya</taxon>
        <taxon>Basidiomycota</taxon>
        <taxon>Agaricomycotina</taxon>
        <taxon>Agaricomycetes</taxon>
        <taxon>Agaricomycetidae</taxon>
        <taxon>Agaricales</taxon>
        <taxon>Marasmiineae</taxon>
        <taxon>Mycenaceae</taxon>
        <taxon>Favolaschia</taxon>
    </lineage>
</organism>
<dbReference type="InterPro" id="IPR036282">
    <property type="entry name" value="Glutathione-S-Trfase_C_sf"/>
</dbReference>
<keyword evidence="2" id="KW-0808">Transferase</keyword>
<dbReference type="Proteomes" id="UP001362999">
    <property type="component" value="Unassembled WGS sequence"/>
</dbReference>
<dbReference type="Pfam" id="PF00043">
    <property type="entry name" value="GST_C"/>
    <property type="match status" value="1"/>
</dbReference>
<comment type="caution">
    <text evidence="5">The sequence shown here is derived from an EMBL/GenBank/DDBJ whole genome shotgun (WGS) entry which is preliminary data.</text>
</comment>
<protein>
    <recommendedName>
        <fullName evidence="1">glutathione transferase</fullName>
        <ecNumber evidence="1">2.5.1.18</ecNumber>
    </recommendedName>
</protein>
<dbReference type="GO" id="GO:0004364">
    <property type="term" value="F:glutathione transferase activity"/>
    <property type="evidence" value="ECO:0007669"/>
    <property type="project" value="UniProtKB-EC"/>
</dbReference>
<keyword evidence="6" id="KW-1185">Reference proteome</keyword>
<dbReference type="EMBL" id="JAWWNJ010000001">
    <property type="protein sequence ID" value="KAK7063746.1"/>
    <property type="molecule type" value="Genomic_DNA"/>
</dbReference>
<dbReference type="EC" id="2.5.1.18" evidence="1"/>
<sequence length="157" mass="18048">MMMALFYLNHHPESKLIPTDPKKHALFEQAASIEFANFDFNADPLIKALARKRKTESRRFLGLDSDQAPLDAKMETLEGRLDVYDKILAKQRYIAGDEITLADLFHLPRVQFIETYIKSGVMTSSSRPHVARWYNELLSRPSWKAFEGGVKTGILEY</sequence>
<dbReference type="GO" id="GO:0043295">
    <property type="term" value="F:glutathione binding"/>
    <property type="evidence" value="ECO:0007669"/>
    <property type="project" value="TreeGrafter"/>
</dbReference>
<gene>
    <name evidence="5" type="ORF">R3P38DRAFT_2756600</name>
</gene>
<name>A0AAW0EE06_9AGAR</name>
<proteinExistence type="predicted"/>
<dbReference type="InterPro" id="IPR010987">
    <property type="entry name" value="Glutathione-S-Trfase_C-like"/>
</dbReference>
<dbReference type="InterPro" id="IPR004046">
    <property type="entry name" value="GST_C"/>
</dbReference>
<evidence type="ECO:0000256" key="1">
    <source>
        <dbReference type="ARBA" id="ARBA00012452"/>
    </source>
</evidence>
<dbReference type="AlphaFoldDB" id="A0AAW0EE06"/>
<dbReference type="GO" id="GO:0006749">
    <property type="term" value="P:glutathione metabolic process"/>
    <property type="evidence" value="ECO:0007669"/>
    <property type="project" value="TreeGrafter"/>
</dbReference>
<comment type="catalytic activity">
    <reaction evidence="3">
        <text>RX + glutathione = an S-substituted glutathione + a halide anion + H(+)</text>
        <dbReference type="Rhea" id="RHEA:16437"/>
        <dbReference type="ChEBI" id="CHEBI:15378"/>
        <dbReference type="ChEBI" id="CHEBI:16042"/>
        <dbReference type="ChEBI" id="CHEBI:17792"/>
        <dbReference type="ChEBI" id="CHEBI:57925"/>
        <dbReference type="ChEBI" id="CHEBI:90779"/>
        <dbReference type="EC" id="2.5.1.18"/>
    </reaction>
</comment>
<dbReference type="PANTHER" id="PTHR43900:SF3">
    <property type="entry name" value="GLUTATHIONE S-TRANSFERASE RHO"/>
    <property type="match status" value="1"/>
</dbReference>
<evidence type="ECO:0000313" key="6">
    <source>
        <dbReference type="Proteomes" id="UP001362999"/>
    </source>
</evidence>